<dbReference type="PANTHER" id="PTHR11022">
    <property type="entry name" value="PEPTIDOGLYCAN RECOGNITION PROTEIN"/>
    <property type="match status" value="1"/>
</dbReference>
<dbReference type="Gene3D" id="3.40.80.10">
    <property type="entry name" value="Peptidoglycan recognition protein-like"/>
    <property type="match status" value="1"/>
</dbReference>
<evidence type="ECO:0008006" key="6">
    <source>
        <dbReference type="Google" id="ProtNLM"/>
    </source>
</evidence>
<feature type="domain" description="N-acetylmuramoyl-L-alanine amidase" evidence="2">
    <location>
        <begin position="11"/>
        <end position="140"/>
    </location>
</feature>
<keyword evidence="5" id="KW-1185">Reference proteome</keyword>
<evidence type="ECO:0000256" key="1">
    <source>
        <dbReference type="ARBA" id="ARBA00007553"/>
    </source>
</evidence>
<dbReference type="STRING" id="1794912.AXX12_14575"/>
<dbReference type="SMART" id="SM00644">
    <property type="entry name" value="Ami_2"/>
    <property type="match status" value="1"/>
</dbReference>
<dbReference type="OrthoDB" id="9812621at2"/>
<dbReference type="InterPro" id="IPR006619">
    <property type="entry name" value="PGRP_domain_met/bac"/>
</dbReference>
<gene>
    <name evidence="4" type="ORF">AXX12_14575</name>
</gene>
<dbReference type="GO" id="GO:0008745">
    <property type="term" value="F:N-acetylmuramoyl-L-alanine amidase activity"/>
    <property type="evidence" value="ECO:0007669"/>
    <property type="project" value="InterPro"/>
</dbReference>
<dbReference type="GO" id="GO:0009253">
    <property type="term" value="P:peptidoglycan catabolic process"/>
    <property type="evidence" value="ECO:0007669"/>
    <property type="project" value="InterPro"/>
</dbReference>
<sequence length="159" mass="17152">MGRVSVIETGLDFNQLTPREETNAIVIHHTGADLDPDAATIHDWHKQNGWNGCGYHYIIRKDGTVECGRPKWAVGSHAYGRNTDTVGVHVGGEFTSSEPTSAQIESLVALLADLCDEYDIDPTTAIIGHRDTPTPTACPGDVLYGMLPQIRDTVAALVA</sequence>
<name>A0A154BN97_ANASB</name>
<evidence type="ECO:0000313" key="5">
    <source>
        <dbReference type="Proteomes" id="UP000076268"/>
    </source>
</evidence>
<dbReference type="PANTHER" id="PTHR11022:SF41">
    <property type="entry name" value="PEPTIDOGLYCAN-RECOGNITION PROTEIN LC-RELATED"/>
    <property type="match status" value="1"/>
</dbReference>
<evidence type="ECO:0000313" key="4">
    <source>
        <dbReference type="EMBL" id="KYZ75371.1"/>
    </source>
</evidence>
<dbReference type="SUPFAM" id="SSF55846">
    <property type="entry name" value="N-acetylmuramoyl-L-alanine amidase-like"/>
    <property type="match status" value="1"/>
</dbReference>
<reference evidence="4 5" key="1">
    <citation type="submission" date="2016-02" db="EMBL/GenBank/DDBJ databases">
        <title>Anaerosporomusa subterraneum gen. nov., sp. nov., a spore-forming obligate anaerobe isolated from saprolite.</title>
        <authorList>
            <person name="Choi J.K."/>
            <person name="Shah M."/>
            <person name="Yee N."/>
        </authorList>
    </citation>
    <scope>NUCLEOTIDE SEQUENCE [LARGE SCALE GENOMIC DNA]</scope>
    <source>
        <strain evidence="4 5">RU4</strain>
    </source>
</reference>
<organism evidence="4 5">
    <name type="scientific">Anaerosporomusa subterranea</name>
    <dbReference type="NCBI Taxonomy" id="1794912"/>
    <lineage>
        <taxon>Bacteria</taxon>
        <taxon>Bacillati</taxon>
        <taxon>Bacillota</taxon>
        <taxon>Negativicutes</taxon>
        <taxon>Acetonemataceae</taxon>
        <taxon>Anaerosporomusa</taxon>
    </lineage>
</organism>
<dbReference type="GO" id="GO:0008270">
    <property type="term" value="F:zinc ion binding"/>
    <property type="evidence" value="ECO:0007669"/>
    <property type="project" value="InterPro"/>
</dbReference>
<comment type="caution">
    <text evidence="4">The sequence shown here is derived from an EMBL/GenBank/DDBJ whole genome shotgun (WGS) entry which is preliminary data.</text>
</comment>
<dbReference type="Pfam" id="PF01510">
    <property type="entry name" value="Amidase_2"/>
    <property type="match status" value="1"/>
</dbReference>
<dbReference type="InterPro" id="IPR002502">
    <property type="entry name" value="Amidase_domain"/>
</dbReference>
<evidence type="ECO:0000259" key="3">
    <source>
        <dbReference type="SMART" id="SM00701"/>
    </source>
</evidence>
<dbReference type="AlphaFoldDB" id="A0A154BN97"/>
<feature type="domain" description="Peptidoglycan recognition protein family" evidence="3">
    <location>
        <begin position="5"/>
        <end position="133"/>
    </location>
</feature>
<dbReference type="InterPro" id="IPR036505">
    <property type="entry name" value="Amidase/PGRP_sf"/>
</dbReference>
<dbReference type="CDD" id="cd06583">
    <property type="entry name" value="PGRP"/>
    <property type="match status" value="1"/>
</dbReference>
<dbReference type="Proteomes" id="UP000076268">
    <property type="component" value="Unassembled WGS sequence"/>
</dbReference>
<comment type="similarity">
    <text evidence="1">Belongs to the N-acetylmuramoyl-L-alanine amidase 2 family.</text>
</comment>
<dbReference type="RefSeq" id="WP_066245112.1">
    <property type="nucleotide sequence ID" value="NZ_LSGP01000025.1"/>
</dbReference>
<protein>
    <recommendedName>
        <fullName evidence="6">N-acetylmuramoyl-L-alanine amidase</fullName>
    </recommendedName>
</protein>
<dbReference type="InterPro" id="IPR015510">
    <property type="entry name" value="PGRP"/>
</dbReference>
<evidence type="ECO:0000259" key="2">
    <source>
        <dbReference type="SMART" id="SM00644"/>
    </source>
</evidence>
<dbReference type="EMBL" id="LSGP01000025">
    <property type="protein sequence ID" value="KYZ75371.1"/>
    <property type="molecule type" value="Genomic_DNA"/>
</dbReference>
<accession>A0A154BN97</accession>
<proteinExistence type="inferred from homology"/>
<dbReference type="SMART" id="SM00701">
    <property type="entry name" value="PGRP"/>
    <property type="match status" value="1"/>
</dbReference>